<organism evidence="2 3">
    <name type="scientific">Staphylococcus phage CNPx</name>
    <dbReference type="NCBI Taxonomy" id="1792269"/>
    <lineage>
        <taxon>Viruses</taxon>
        <taxon>Duplodnaviria</taxon>
        <taxon>Heunggongvirae</taxon>
        <taxon>Uroviricota</taxon>
        <taxon>Caudoviricetes</taxon>
        <taxon>Rockefellervirus</taxon>
        <taxon>Rockefellervirus CNPx</taxon>
    </lineage>
</organism>
<dbReference type="PANTHER" id="PTHR34449">
    <property type="entry name" value="RHO TERMINATION FACTOR"/>
    <property type="match status" value="1"/>
</dbReference>
<dbReference type="InterPro" id="IPR011112">
    <property type="entry name" value="Rho-like_N"/>
</dbReference>
<accession>A0A141VTM7</accession>
<dbReference type="Gene3D" id="1.10.720.10">
    <property type="match status" value="1"/>
</dbReference>
<reference evidence="2" key="1">
    <citation type="submission" date="2016-01" db="EMBL/GenBank/DDBJ databases">
        <title>A eukaryotic-like serine/threonine kinase protects bacteria against viruses.</title>
        <authorList>
            <person name="Depardieu F."/>
            <person name="Didier J.-P."/>
            <person name="Bernheim A."/>
            <person name="Sherlock A."/>
            <person name="Molina H."/>
            <person name="Duclos B."/>
            <person name="Bikard D."/>
        </authorList>
    </citation>
    <scope>NUCLEOTIDE SEQUENCE [LARGE SCALE GENOMIC DNA]</scope>
</reference>
<dbReference type="OrthoDB" id="18081at10239"/>
<protein>
    <submittedName>
        <fullName evidence="2">Transcriptional terminator</fullName>
    </submittedName>
</protein>
<name>A0A141VTM7_9CAUD</name>
<evidence type="ECO:0000313" key="3">
    <source>
        <dbReference type="Proteomes" id="UP000202699"/>
    </source>
</evidence>
<dbReference type="Proteomes" id="UP000202699">
    <property type="component" value="Segment"/>
</dbReference>
<proteinExistence type="predicted"/>
<evidence type="ECO:0000313" key="2">
    <source>
        <dbReference type="EMBL" id="AMM44570.1"/>
    </source>
</evidence>
<dbReference type="PANTHER" id="PTHR34449:SF5">
    <property type="entry name" value="ATP BINDING _ ATPASE"/>
    <property type="match status" value="1"/>
</dbReference>
<dbReference type="RefSeq" id="YP_009302026.1">
    <property type="nucleotide sequence ID" value="NC_031241.1"/>
</dbReference>
<dbReference type="GeneID" id="29122873"/>
<dbReference type="SMART" id="SM00959">
    <property type="entry name" value="Rho_N"/>
    <property type="match status" value="1"/>
</dbReference>
<dbReference type="InterPro" id="IPR036269">
    <property type="entry name" value="Rho_N_sf"/>
</dbReference>
<keyword evidence="3" id="KW-1185">Reference proteome</keyword>
<dbReference type="EMBL" id="KU598975">
    <property type="protein sequence ID" value="AMM44570.1"/>
    <property type="molecule type" value="Genomic_DNA"/>
</dbReference>
<sequence length="96" mass="11179">MYKVIVYFTDLQDDNYEYNVGDTFPRKGLNVSDERLTELSTKENRQNKPLIERVESDKDLKGMKVSELRELAKEREIEGFSSMKKDELVEALGSVK</sequence>
<feature type="domain" description="Rho termination factor-like N-terminal" evidence="1">
    <location>
        <begin position="59"/>
        <end position="94"/>
    </location>
</feature>
<dbReference type="KEGG" id="vg:29122873"/>
<evidence type="ECO:0000259" key="1">
    <source>
        <dbReference type="SMART" id="SM00959"/>
    </source>
</evidence>
<dbReference type="Pfam" id="PF07498">
    <property type="entry name" value="Rho_N"/>
    <property type="match status" value="1"/>
</dbReference>
<dbReference type="SUPFAM" id="SSF68912">
    <property type="entry name" value="Rho N-terminal domain-like"/>
    <property type="match status" value="1"/>
</dbReference>
<dbReference type="GO" id="GO:0006353">
    <property type="term" value="P:DNA-templated transcription termination"/>
    <property type="evidence" value="ECO:0007669"/>
    <property type="project" value="InterPro"/>
</dbReference>